<dbReference type="EMBL" id="PGCJ01000935">
    <property type="protein sequence ID" value="PLW13923.1"/>
    <property type="molecule type" value="Genomic_DNA"/>
</dbReference>
<organism evidence="1 2">
    <name type="scientific">Puccinia coronata f. sp. avenae</name>
    <dbReference type="NCBI Taxonomy" id="200324"/>
    <lineage>
        <taxon>Eukaryota</taxon>
        <taxon>Fungi</taxon>
        <taxon>Dikarya</taxon>
        <taxon>Basidiomycota</taxon>
        <taxon>Pucciniomycotina</taxon>
        <taxon>Pucciniomycetes</taxon>
        <taxon>Pucciniales</taxon>
        <taxon>Pucciniaceae</taxon>
        <taxon>Puccinia</taxon>
    </lineage>
</organism>
<reference evidence="1 2" key="1">
    <citation type="submission" date="2017-11" db="EMBL/GenBank/DDBJ databases">
        <title>De novo assembly and phasing of dikaryotic genomes from two isolates of Puccinia coronata f. sp. avenae, the causal agent of oat crown rust.</title>
        <authorList>
            <person name="Miller M.E."/>
            <person name="Zhang Y."/>
            <person name="Omidvar V."/>
            <person name="Sperschneider J."/>
            <person name="Schwessinger B."/>
            <person name="Raley C."/>
            <person name="Palmer J.M."/>
            <person name="Garnica D."/>
            <person name="Upadhyaya N."/>
            <person name="Rathjen J."/>
            <person name="Taylor J.M."/>
            <person name="Park R.F."/>
            <person name="Dodds P.N."/>
            <person name="Hirsch C.D."/>
            <person name="Kianian S.F."/>
            <person name="Figueroa M."/>
        </authorList>
    </citation>
    <scope>NUCLEOTIDE SEQUENCE [LARGE SCALE GENOMIC DNA]</scope>
    <source>
        <strain evidence="1">12NC29</strain>
    </source>
</reference>
<gene>
    <name evidence="1" type="ORF">PCANC_20270</name>
</gene>
<name>A0A2N5SL13_9BASI</name>
<proteinExistence type="predicted"/>
<accession>A0A2N5SL13</accession>
<evidence type="ECO:0000313" key="1">
    <source>
        <dbReference type="EMBL" id="PLW13923.1"/>
    </source>
</evidence>
<dbReference type="Proteomes" id="UP000235388">
    <property type="component" value="Unassembled WGS sequence"/>
</dbReference>
<comment type="caution">
    <text evidence="1">The sequence shown here is derived from an EMBL/GenBank/DDBJ whole genome shotgun (WGS) entry which is preliminary data.</text>
</comment>
<protein>
    <submittedName>
        <fullName evidence="1">Uncharacterized protein</fullName>
    </submittedName>
</protein>
<keyword evidence="2" id="KW-1185">Reference proteome</keyword>
<dbReference type="AlphaFoldDB" id="A0A2N5SL13"/>
<evidence type="ECO:0000313" key="2">
    <source>
        <dbReference type="Proteomes" id="UP000235388"/>
    </source>
</evidence>
<sequence length="101" mass="11529">MCWPTEKARLHGALEAGTAKNVRAIFASDGKRSVFTFQYTTDAKSDRRFCRFIDRAKLLSNGRANWIDAVDVVDLSSWLPRRQIVAASTVRRIKIQLIIFD</sequence>